<sequence length="315" mass="35181">MTTKATTLYTSLVALLLFSFQSCKEEDKTPISDIKIGKEEMLKEVALNRQTERKILLSGGNGKFRVNVEDSRIASVSISRDTLRVKGLFEGETFATVTSHDKRARLKISVVPPMLGFSHDSIVVYPKDQIFYVSLAGGGENVTLKKVDPHNILSMRWNGRTGILEMHAHYEGAVDITATGENGTEAKLHVKVKVADEIIEPGVYGTDRKYYSSNEIMRCVMMVEKEGFGVTMHNSARPYGGWITTYNGASLQITPEVINPKLGDIIEVDLLNKGNEEPIIASGKYSLTIEEIREKTGTVILRHPRFKVHIPYYTR</sequence>
<evidence type="ECO:0000313" key="3">
    <source>
        <dbReference type="Proteomes" id="UP000030125"/>
    </source>
</evidence>
<dbReference type="OrthoDB" id="1149043at2"/>
<keyword evidence="1" id="KW-0732">Signal</keyword>
<dbReference type="AlphaFoldDB" id="A0A0A2EVI6"/>
<dbReference type="PROSITE" id="PS51257">
    <property type="entry name" value="PROKAR_LIPOPROTEIN"/>
    <property type="match status" value="1"/>
</dbReference>
<evidence type="ECO:0008006" key="4">
    <source>
        <dbReference type="Google" id="ProtNLM"/>
    </source>
</evidence>
<gene>
    <name evidence="2" type="ORF">HQ35_01575</name>
</gene>
<dbReference type="EMBL" id="JQJD01000005">
    <property type="protein sequence ID" value="KGN82923.1"/>
    <property type="molecule type" value="Genomic_DNA"/>
</dbReference>
<feature type="chain" id="PRO_5001986357" description="Lipoprotein" evidence="1">
    <location>
        <begin position="25"/>
        <end position="315"/>
    </location>
</feature>
<dbReference type="RefSeq" id="WP_036850374.1">
    <property type="nucleotide sequence ID" value="NZ_JQJD01000005.1"/>
</dbReference>
<protein>
    <recommendedName>
        <fullName evidence="4">Lipoprotein</fullName>
    </recommendedName>
</protein>
<name>A0A0A2EVI6_PORCN</name>
<feature type="signal peptide" evidence="1">
    <location>
        <begin position="1"/>
        <end position="24"/>
    </location>
</feature>
<keyword evidence="3" id="KW-1185">Reference proteome</keyword>
<evidence type="ECO:0000313" key="2">
    <source>
        <dbReference type="EMBL" id="KGN82923.1"/>
    </source>
</evidence>
<dbReference type="Proteomes" id="UP000030125">
    <property type="component" value="Unassembled WGS sequence"/>
</dbReference>
<reference evidence="2 3" key="1">
    <citation type="submission" date="2014-08" db="EMBL/GenBank/DDBJ databases">
        <title>Porphyromonas cangingivalis strain:COT-109_OH1386 Genome sequencing.</title>
        <authorList>
            <person name="Wallis C."/>
            <person name="Deusch O."/>
            <person name="O'Flynn C."/>
            <person name="Davis I."/>
            <person name="Jospin G."/>
            <person name="Darling A.E."/>
            <person name="Coil D.A."/>
            <person name="Alexiev A."/>
            <person name="Horsfall A."/>
            <person name="Kirkwood N."/>
            <person name="Harris S."/>
            <person name="Eisen J.A."/>
        </authorList>
    </citation>
    <scope>NUCLEOTIDE SEQUENCE [LARGE SCALE GENOMIC DNA]</scope>
    <source>
        <strain evidence="3">COT-109 OH1386</strain>
    </source>
</reference>
<proteinExistence type="predicted"/>
<organism evidence="2 3">
    <name type="scientific">Porphyromonas cangingivalis</name>
    <dbReference type="NCBI Taxonomy" id="36874"/>
    <lineage>
        <taxon>Bacteria</taxon>
        <taxon>Pseudomonadati</taxon>
        <taxon>Bacteroidota</taxon>
        <taxon>Bacteroidia</taxon>
        <taxon>Bacteroidales</taxon>
        <taxon>Porphyromonadaceae</taxon>
        <taxon>Porphyromonas</taxon>
    </lineage>
</organism>
<dbReference type="STRING" id="36874.HQ34_07120"/>
<evidence type="ECO:0000256" key="1">
    <source>
        <dbReference type="SAM" id="SignalP"/>
    </source>
</evidence>
<comment type="caution">
    <text evidence="2">The sequence shown here is derived from an EMBL/GenBank/DDBJ whole genome shotgun (WGS) entry which is preliminary data.</text>
</comment>
<dbReference type="eggNOG" id="ENOG502ZC1T">
    <property type="taxonomic scope" value="Bacteria"/>
</dbReference>
<accession>A0A0A2EVI6</accession>